<dbReference type="OrthoDB" id="6022711at2759"/>
<evidence type="ECO:0000313" key="1">
    <source>
        <dbReference type="EMBL" id="KAG5442699.1"/>
    </source>
</evidence>
<feature type="non-terminal residue" evidence="1">
    <location>
        <position position="192"/>
    </location>
</feature>
<reference evidence="1 2" key="2">
    <citation type="journal article" date="2021" name="Genomics">
        <title>High-quality reference genome for Clonorchis sinensis.</title>
        <authorList>
            <person name="Young N.D."/>
            <person name="Stroehlein A.J."/>
            <person name="Kinkar L."/>
            <person name="Wang T."/>
            <person name="Sohn W.M."/>
            <person name="Chang B.C.H."/>
            <person name="Kaur P."/>
            <person name="Weisz D."/>
            <person name="Dudchenko O."/>
            <person name="Aiden E.L."/>
            <person name="Korhonen P.K."/>
            <person name="Gasser R.B."/>
        </authorList>
    </citation>
    <scope>NUCLEOTIDE SEQUENCE [LARGE SCALE GENOMIC DNA]</scope>
    <source>
        <strain evidence="1">Cs-k2</strain>
    </source>
</reference>
<comment type="caution">
    <text evidence="1">The sequence shown here is derived from an EMBL/GenBank/DDBJ whole genome shotgun (WGS) entry which is preliminary data.</text>
</comment>
<dbReference type="AlphaFoldDB" id="A0A8T1M136"/>
<keyword evidence="2" id="KW-1185">Reference proteome</keyword>
<accession>A0A8T1M136</accession>
<proteinExistence type="predicted"/>
<name>A0A8T1M136_CLOSI</name>
<sequence length="192" mass="21573">MLFSDHAELPELRLRSSGRQSTALENEKLFGSINWRLVSVSLALSRPPPTFQHRAYNIKSGDQLLAIVGFPLDWRTLTQLRYGLLTSPEVQTLKSNANLFELAEHLLDKPYQRSVRNNKDGSSEQIEAPNLIVARNPRLAKQRESQAEDTKYKAEINALSDATSTVFYGNLPNSAQTRISDAGLVLRKLSPR</sequence>
<evidence type="ECO:0000313" key="2">
    <source>
        <dbReference type="Proteomes" id="UP000286415"/>
    </source>
</evidence>
<dbReference type="EMBL" id="NIRI02000056">
    <property type="protein sequence ID" value="KAG5442699.1"/>
    <property type="molecule type" value="Genomic_DNA"/>
</dbReference>
<protein>
    <submittedName>
        <fullName evidence="1">Uncharacterized protein</fullName>
    </submittedName>
</protein>
<reference evidence="1 2" key="1">
    <citation type="journal article" date="2018" name="Biotechnol. Adv.">
        <title>Improved genomic resources and new bioinformatic workflow for the carcinogenic parasite Clonorchis sinensis: Biotechnological implications.</title>
        <authorList>
            <person name="Wang D."/>
            <person name="Korhonen P.K."/>
            <person name="Gasser R.B."/>
            <person name="Young N.D."/>
        </authorList>
    </citation>
    <scope>NUCLEOTIDE SEQUENCE [LARGE SCALE GENOMIC DNA]</scope>
    <source>
        <strain evidence="1">Cs-k2</strain>
    </source>
</reference>
<organism evidence="1 2">
    <name type="scientific">Clonorchis sinensis</name>
    <name type="common">Chinese liver fluke</name>
    <dbReference type="NCBI Taxonomy" id="79923"/>
    <lineage>
        <taxon>Eukaryota</taxon>
        <taxon>Metazoa</taxon>
        <taxon>Spiralia</taxon>
        <taxon>Lophotrochozoa</taxon>
        <taxon>Platyhelminthes</taxon>
        <taxon>Trematoda</taxon>
        <taxon>Digenea</taxon>
        <taxon>Opisthorchiida</taxon>
        <taxon>Opisthorchiata</taxon>
        <taxon>Opisthorchiidae</taxon>
        <taxon>Clonorchis</taxon>
    </lineage>
</organism>
<gene>
    <name evidence="1" type="ORF">CSKR_202613</name>
</gene>
<dbReference type="Proteomes" id="UP000286415">
    <property type="component" value="Unassembled WGS sequence"/>
</dbReference>